<evidence type="ECO:0000256" key="11">
    <source>
        <dbReference type="ARBA" id="ARBA00023244"/>
    </source>
</evidence>
<dbReference type="InterPro" id="IPR000257">
    <property type="entry name" value="Uroporphyrinogen_deCOase"/>
</dbReference>
<dbReference type="GO" id="GO:0006782">
    <property type="term" value="P:protoporphyrinogen IX biosynthetic process"/>
    <property type="evidence" value="ECO:0007669"/>
    <property type="project" value="UniProtKB-UniRule"/>
</dbReference>
<evidence type="ECO:0000259" key="15">
    <source>
        <dbReference type="PROSITE" id="PS00906"/>
    </source>
</evidence>
<comment type="caution">
    <text evidence="17">The sequence shown here is derived from an EMBL/GenBank/DDBJ whole genome shotgun (WGS) entry which is preliminary data.</text>
</comment>
<evidence type="ECO:0000256" key="14">
    <source>
        <dbReference type="RuleBase" id="RU004169"/>
    </source>
</evidence>
<evidence type="ECO:0000259" key="16">
    <source>
        <dbReference type="PROSITE" id="PS00907"/>
    </source>
</evidence>
<dbReference type="InterPro" id="IPR006361">
    <property type="entry name" value="Uroporphyrinogen_deCO2ase_HemE"/>
</dbReference>
<organism evidence="17 18">
    <name type="scientific">Xanthocytophaga flava</name>
    <dbReference type="NCBI Taxonomy" id="3048013"/>
    <lineage>
        <taxon>Bacteria</taxon>
        <taxon>Pseudomonadati</taxon>
        <taxon>Bacteroidota</taxon>
        <taxon>Cytophagia</taxon>
        <taxon>Cytophagales</taxon>
        <taxon>Rhodocytophagaceae</taxon>
        <taxon>Xanthocytophaga</taxon>
    </lineage>
</organism>
<keyword evidence="9 12" id="KW-0210">Decarboxylase</keyword>
<proteinExistence type="inferred from homology"/>
<dbReference type="PANTHER" id="PTHR21091">
    <property type="entry name" value="METHYLTETRAHYDROFOLATE:HOMOCYSTEINE METHYLTRANSFERASE RELATED"/>
    <property type="match status" value="1"/>
</dbReference>
<dbReference type="Gene3D" id="3.20.20.210">
    <property type="match status" value="1"/>
</dbReference>
<feature type="binding site" evidence="12">
    <location>
        <begin position="26"/>
        <end position="30"/>
    </location>
    <ligand>
        <name>substrate</name>
    </ligand>
</feature>
<comment type="catalytic activity">
    <reaction evidence="12 13">
        <text>uroporphyrinogen III + 4 H(+) = coproporphyrinogen III + 4 CO2</text>
        <dbReference type="Rhea" id="RHEA:19865"/>
        <dbReference type="ChEBI" id="CHEBI:15378"/>
        <dbReference type="ChEBI" id="CHEBI:16526"/>
        <dbReference type="ChEBI" id="CHEBI:57308"/>
        <dbReference type="ChEBI" id="CHEBI:57309"/>
        <dbReference type="EC" id="4.1.1.37"/>
    </reaction>
</comment>
<evidence type="ECO:0000256" key="10">
    <source>
        <dbReference type="ARBA" id="ARBA00023239"/>
    </source>
</evidence>
<evidence type="ECO:0000256" key="2">
    <source>
        <dbReference type="ARBA" id="ARBA00004496"/>
    </source>
</evidence>
<evidence type="ECO:0000313" key="17">
    <source>
        <dbReference type="EMBL" id="MDJ1483529.1"/>
    </source>
</evidence>
<dbReference type="Proteomes" id="UP001241110">
    <property type="component" value="Unassembled WGS sequence"/>
</dbReference>
<dbReference type="EC" id="4.1.1.37" evidence="6 12"/>
<feature type="binding site" evidence="12">
    <location>
        <position position="319"/>
    </location>
    <ligand>
        <name>substrate</name>
    </ligand>
</feature>
<dbReference type="AlphaFoldDB" id="A0AAE3UB90"/>
<dbReference type="GO" id="GO:0005829">
    <property type="term" value="C:cytosol"/>
    <property type="evidence" value="ECO:0007669"/>
    <property type="project" value="TreeGrafter"/>
</dbReference>
<evidence type="ECO:0000256" key="3">
    <source>
        <dbReference type="ARBA" id="ARBA00004804"/>
    </source>
</evidence>
<accession>A0AAE3UB90</accession>
<dbReference type="FunFam" id="3.20.20.210:FF:000001">
    <property type="entry name" value="Uroporphyrinogen decarboxylase"/>
    <property type="match status" value="1"/>
</dbReference>
<evidence type="ECO:0000256" key="1">
    <source>
        <dbReference type="ARBA" id="ARBA00002448"/>
    </source>
</evidence>
<feature type="binding site" evidence="12">
    <location>
        <position position="208"/>
    </location>
    <ligand>
        <name>substrate</name>
    </ligand>
</feature>
<evidence type="ECO:0000256" key="13">
    <source>
        <dbReference type="RuleBase" id="RU000554"/>
    </source>
</evidence>
<comment type="subcellular location">
    <subcellularLocation>
        <location evidence="2 12">Cytoplasm</location>
    </subcellularLocation>
</comment>
<comment type="function">
    <text evidence="1 12">Catalyzes the decarboxylation of four acetate groups of uroporphyrinogen-III to yield coproporphyrinogen-III.</text>
</comment>
<comment type="pathway">
    <text evidence="3 12 13">Porphyrin-containing compound metabolism; protoporphyrin-IX biosynthesis; coproporphyrinogen-III from 5-aminolevulinate: step 4/4.</text>
</comment>
<comment type="subunit">
    <text evidence="5 12">Homodimer.</text>
</comment>
<dbReference type="EMBL" id="JASJOS010000011">
    <property type="protein sequence ID" value="MDJ1483529.1"/>
    <property type="molecule type" value="Genomic_DNA"/>
</dbReference>
<feature type="binding site" evidence="12">
    <location>
        <position position="76"/>
    </location>
    <ligand>
        <name>substrate</name>
    </ligand>
</feature>
<evidence type="ECO:0000256" key="9">
    <source>
        <dbReference type="ARBA" id="ARBA00022793"/>
    </source>
</evidence>
<sequence>MTLKNDLLLRAARGEKTERTPVWLMRQAGRILAEYRAVREKAGSFISLATTPELAAEVTIQPVDILGVDAAIIFSDILVIPEAMGLPYEMIEKRGPWFPNPVQTQADVDRLKVSDAETDLGYVLEAIRITKRDLNNRVPLIGFAGAPWTIFAYMIEGSGSKTFSKAKRMLYTDPQLSHTLLQKITDSTIAYLKGQITAGADLIQIFDSWAGILSPEQYRTFSLPYLKQICAAIQEVPKTVFAKDAWFARAEIAQLECDTIGLDWTMNPAESRQLVGLNKTLQGNLDPCVLYADYQTIEKEVKNMLKAFGPQRHIANLGHGVYPDTDPDKVRCFIETVKAYSH</sequence>
<dbReference type="PANTHER" id="PTHR21091:SF169">
    <property type="entry name" value="UROPORPHYRINOGEN DECARBOXYLASE"/>
    <property type="match status" value="1"/>
</dbReference>
<protein>
    <recommendedName>
        <fullName evidence="7 12">Uroporphyrinogen decarboxylase</fullName>
        <shortName evidence="12">UPD</shortName>
        <shortName evidence="12">URO-D</shortName>
        <ecNumber evidence="6 12">4.1.1.37</ecNumber>
    </recommendedName>
</protein>
<dbReference type="PROSITE" id="PS00906">
    <property type="entry name" value="UROD_1"/>
    <property type="match status" value="1"/>
</dbReference>
<comment type="caution">
    <text evidence="12">Lacks conserved residue(s) required for the propagation of feature annotation.</text>
</comment>
<dbReference type="PROSITE" id="PS00907">
    <property type="entry name" value="UROD_2"/>
    <property type="match status" value="1"/>
</dbReference>
<reference evidence="17" key="1">
    <citation type="submission" date="2023-05" db="EMBL/GenBank/DDBJ databases">
        <authorList>
            <person name="Zhang X."/>
        </authorList>
    </citation>
    <scope>NUCLEOTIDE SEQUENCE</scope>
    <source>
        <strain evidence="17">YF14B1</strain>
    </source>
</reference>
<feature type="domain" description="Uroporphyrinogen decarboxylase (URO-D)" evidence="15">
    <location>
        <begin position="21"/>
        <end position="30"/>
    </location>
</feature>
<feature type="domain" description="Uroporphyrinogen decarboxylase (URO-D)" evidence="16">
    <location>
        <begin position="141"/>
        <end position="157"/>
    </location>
</feature>
<dbReference type="SUPFAM" id="SSF51726">
    <property type="entry name" value="UROD/MetE-like"/>
    <property type="match status" value="1"/>
</dbReference>
<name>A0AAE3UB90_9BACT</name>
<dbReference type="HAMAP" id="MF_00218">
    <property type="entry name" value="URO_D"/>
    <property type="match status" value="1"/>
</dbReference>
<feature type="site" description="Transition state stabilizer" evidence="12">
    <location>
        <position position="76"/>
    </location>
</feature>
<feature type="binding site" evidence="12">
    <location>
        <position position="153"/>
    </location>
    <ligand>
        <name>substrate</name>
    </ligand>
</feature>
<dbReference type="NCBIfam" id="TIGR01464">
    <property type="entry name" value="hemE"/>
    <property type="match status" value="1"/>
</dbReference>
<evidence type="ECO:0000256" key="4">
    <source>
        <dbReference type="ARBA" id="ARBA00009935"/>
    </source>
</evidence>
<keyword evidence="11 12" id="KW-0627">Porphyrin biosynthesis</keyword>
<evidence type="ECO:0000256" key="6">
    <source>
        <dbReference type="ARBA" id="ARBA00012288"/>
    </source>
</evidence>
<evidence type="ECO:0000256" key="8">
    <source>
        <dbReference type="ARBA" id="ARBA00022490"/>
    </source>
</evidence>
<comment type="similarity">
    <text evidence="4 12 14">Belongs to the uroporphyrinogen decarboxylase family.</text>
</comment>
<dbReference type="RefSeq" id="WP_313983509.1">
    <property type="nucleotide sequence ID" value="NZ_JASJOS010000011.1"/>
</dbReference>
<keyword evidence="10 12" id="KW-0456">Lyase</keyword>
<dbReference type="GO" id="GO:0004853">
    <property type="term" value="F:uroporphyrinogen decarboxylase activity"/>
    <property type="evidence" value="ECO:0007669"/>
    <property type="project" value="UniProtKB-UniRule"/>
</dbReference>
<evidence type="ECO:0000313" key="18">
    <source>
        <dbReference type="Proteomes" id="UP001241110"/>
    </source>
</evidence>
<keyword evidence="8 12" id="KW-0963">Cytoplasm</keyword>
<gene>
    <name evidence="12 17" type="primary">hemE</name>
    <name evidence="17" type="ORF">QNI16_23730</name>
</gene>
<evidence type="ECO:0000256" key="5">
    <source>
        <dbReference type="ARBA" id="ARBA00011738"/>
    </source>
</evidence>
<dbReference type="Pfam" id="PF01208">
    <property type="entry name" value="URO-D"/>
    <property type="match status" value="1"/>
</dbReference>
<evidence type="ECO:0000256" key="12">
    <source>
        <dbReference type="HAMAP-Rule" id="MF_00218"/>
    </source>
</evidence>
<dbReference type="InterPro" id="IPR038071">
    <property type="entry name" value="UROD/MetE-like_sf"/>
</dbReference>
<evidence type="ECO:0000256" key="7">
    <source>
        <dbReference type="ARBA" id="ARBA00014308"/>
    </source>
</evidence>
<dbReference type="CDD" id="cd00717">
    <property type="entry name" value="URO-D"/>
    <property type="match status" value="1"/>
</dbReference>